<keyword evidence="1" id="KW-1133">Transmembrane helix</keyword>
<feature type="transmembrane region" description="Helical" evidence="1">
    <location>
        <begin position="87"/>
        <end position="109"/>
    </location>
</feature>
<proteinExistence type="predicted"/>
<gene>
    <name evidence="2" type="ORF">ALC53_13007</name>
</gene>
<evidence type="ECO:0000313" key="3">
    <source>
        <dbReference type="Proteomes" id="UP000078540"/>
    </source>
</evidence>
<keyword evidence="1" id="KW-0472">Membrane</keyword>
<feature type="non-terminal residue" evidence="2">
    <location>
        <position position="1"/>
    </location>
</feature>
<dbReference type="EMBL" id="KQ976725">
    <property type="protein sequence ID" value="KYM76564.1"/>
    <property type="molecule type" value="Genomic_DNA"/>
</dbReference>
<reference evidence="2 3" key="1">
    <citation type="submission" date="2015-09" db="EMBL/GenBank/DDBJ databases">
        <title>Atta colombica WGS genome.</title>
        <authorList>
            <person name="Nygaard S."/>
            <person name="Hu H."/>
            <person name="Boomsma J."/>
            <person name="Zhang G."/>
        </authorList>
    </citation>
    <scope>NUCLEOTIDE SEQUENCE [LARGE SCALE GENOMIC DNA]</scope>
    <source>
        <strain evidence="2">Treedump-2</strain>
        <tissue evidence="2">Whole body</tissue>
    </source>
</reference>
<evidence type="ECO:0000313" key="2">
    <source>
        <dbReference type="EMBL" id="KYM76564.1"/>
    </source>
</evidence>
<accession>A0A195AX79</accession>
<organism evidence="2 3">
    <name type="scientific">Atta colombica</name>
    <dbReference type="NCBI Taxonomy" id="520822"/>
    <lineage>
        <taxon>Eukaryota</taxon>
        <taxon>Metazoa</taxon>
        <taxon>Ecdysozoa</taxon>
        <taxon>Arthropoda</taxon>
        <taxon>Hexapoda</taxon>
        <taxon>Insecta</taxon>
        <taxon>Pterygota</taxon>
        <taxon>Neoptera</taxon>
        <taxon>Endopterygota</taxon>
        <taxon>Hymenoptera</taxon>
        <taxon>Apocrita</taxon>
        <taxon>Aculeata</taxon>
        <taxon>Formicoidea</taxon>
        <taxon>Formicidae</taxon>
        <taxon>Myrmicinae</taxon>
        <taxon>Atta</taxon>
    </lineage>
</organism>
<evidence type="ECO:0000256" key="1">
    <source>
        <dbReference type="SAM" id="Phobius"/>
    </source>
</evidence>
<protein>
    <submittedName>
        <fullName evidence="2">Uncharacterized protein</fullName>
    </submittedName>
</protein>
<dbReference type="Proteomes" id="UP000078540">
    <property type="component" value="Unassembled WGS sequence"/>
</dbReference>
<dbReference type="AlphaFoldDB" id="A0A195AX79"/>
<keyword evidence="3" id="KW-1185">Reference proteome</keyword>
<name>A0A195AX79_9HYME</name>
<keyword evidence="1" id="KW-0812">Transmembrane</keyword>
<sequence length="121" mass="13885">RTTNWCKCIQIAASLHVAARSTAHVSFRVSSITHLRVPIIQFPNCVVCDRNERRRDRFNDEVPLNLEARQLSRGQGQSRPIDYAIRYIATGVLVQAVLVIAVFVIVFIFRPVPLTIYLFYK</sequence>